<feature type="active site" description="Proton donor/acceptor" evidence="7">
    <location>
        <position position="168"/>
    </location>
</feature>
<evidence type="ECO:0000256" key="7">
    <source>
        <dbReference type="PIRSR" id="PIRSR001217-1"/>
    </source>
</evidence>
<feature type="domain" description="Peptidase S49" evidence="8">
    <location>
        <begin position="116"/>
        <end position="245"/>
    </location>
</feature>
<evidence type="ECO:0000256" key="1">
    <source>
        <dbReference type="ARBA" id="ARBA00004370"/>
    </source>
</evidence>
<dbReference type="InterPro" id="IPR029045">
    <property type="entry name" value="ClpP/crotonase-like_dom_sf"/>
</dbReference>
<comment type="subcellular location">
    <subcellularLocation>
        <location evidence="1">Membrane</location>
    </subcellularLocation>
</comment>
<gene>
    <name evidence="9" type="primary">sppA</name>
    <name evidence="9" type="ORF">DP939_43845</name>
</gene>
<evidence type="ECO:0000256" key="4">
    <source>
        <dbReference type="ARBA" id="ARBA00022801"/>
    </source>
</evidence>
<feature type="active site" description="Nucleophile" evidence="7">
    <location>
        <position position="366"/>
    </location>
</feature>
<dbReference type="CDD" id="cd07023">
    <property type="entry name" value="S49_Sppa_N_C"/>
    <property type="match status" value="1"/>
</dbReference>
<dbReference type="CDD" id="cd07018">
    <property type="entry name" value="S49_SppA_67K_type"/>
    <property type="match status" value="1"/>
</dbReference>
<keyword evidence="6" id="KW-0472">Membrane</keyword>
<comment type="caution">
    <text evidence="9">The sequence shown here is derived from an EMBL/GenBank/DDBJ whole genome shotgun (WGS) entry which is preliminary data.</text>
</comment>
<dbReference type="NCBIfam" id="TIGR00706">
    <property type="entry name" value="SppA_dom"/>
    <property type="match status" value="1"/>
</dbReference>
<proteinExistence type="inferred from homology"/>
<keyword evidence="5" id="KW-0720">Serine protease</keyword>
<evidence type="ECO:0000256" key="3">
    <source>
        <dbReference type="ARBA" id="ARBA00022670"/>
    </source>
</evidence>
<dbReference type="GO" id="GO:0016020">
    <property type="term" value="C:membrane"/>
    <property type="evidence" value="ECO:0007669"/>
    <property type="project" value="UniProtKB-SubCell"/>
</dbReference>
<keyword evidence="10" id="KW-1185">Reference proteome</keyword>
<evidence type="ECO:0000259" key="8">
    <source>
        <dbReference type="Pfam" id="PF01343"/>
    </source>
</evidence>
<reference evidence="9 10" key="1">
    <citation type="submission" date="2018-06" db="EMBL/GenBank/DDBJ databases">
        <title>Sphaerisporangium craniellae sp. nov., isolated from a marine sponge in the South China Sea.</title>
        <authorList>
            <person name="Li L."/>
        </authorList>
    </citation>
    <scope>NUCLEOTIDE SEQUENCE [LARGE SCALE GENOMIC DNA]</scope>
    <source>
        <strain evidence="9 10">LHW63015</strain>
    </source>
</reference>
<dbReference type="NCBIfam" id="TIGR00705">
    <property type="entry name" value="SppA_67K"/>
    <property type="match status" value="1"/>
</dbReference>
<dbReference type="Pfam" id="PF01343">
    <property type="entry name" value="Peptidase_S49"/>
    <property type="match status" value="2"/>
</dbReference>
<dbReference type="InterPro" id="IPR004634">
    <property type="entry name" value="Pept_S49_pIV"/>
</dbReference>
<dbReference type="PANTHER" id="PTHR33209:SF1">
    <property type="entry name" value="PEPTIDASE S49 DOMAIN-CONTAINING PROTEIN"/>
    <property type="match status" value="1"/>
</dbReference>
<evidence type="ECO:0000313" key="9">
    <source>
        <dbReference type="EMBL" id="RBQ13829.1"/>
    </source>
</evidence>
<dbReference type="AlphaFoldDB" id="A0A366LK63"/>
<protein>
    <submittedName>
        <fullName evidence="9">Signal peptide peptidase SppA</fullName>
    </submittedName>
</protein>
<dbReference type="EMBL" id="QMEY01000045">
    <property type="protein sequence ID" value="RBQ13829.1"/>
    <property type="molecule type" value="Genomic_DNA"/>
</dbReference>
<dbReference type="InterPro" id="IPR002142">
    <property type="entry name" value="Peptidase_S49"/>
</dbReference>
<evidence type="ECO:0000256" key="5">
    <source>
        <dbReference type="ARBA" id="ARBA00022825"/>
    </source>
</evidence>
<dbReference type="InterPro" id="IPR047272">
    <property type="entry name" value="S49_SppA_C"/>
</dbReference>
<dbReference type="Gene3D" id="6.20.330.10">
    <property type="match status" value="1"/>
</dbReference>
<sequence>MDASKAIIETVDRLRQRRTAPLVLELDLTEGVTEGPPADPLSAVLSMRRARLTDLLSGLRRAAADSRVKALVVKVGGRPLGLGTVQELRAAITRFRSSGKLTVAFAESFGEFGAGTVPYYLATAAERVYLQPSGDLGLTGIAMEQRFLRGALGKVGVEYQLGQRHEYKTAADMFTQERMTEPHRESLTRIAGSVTEQIVSAVAASRRLDEATVRGLIDQGPFIGAEAVEHGLVDRLAYRDEVYDDVLAAAGEGAHLQFVSRYARGALAKRLPKPGEPVVALVHGSGPIRLGRSGRGPLGGGGSMGSDTICAALRAARRDEHVKAVVFRVDSPGGSYVASDAVWREVVLTRKTGKPVIVSMGDVAASGGYFVSMAADVIVAQPGTLTGSIGVLGGKPVVGGLLDRLGVGVETVREGANAGMFSTSEAFSESQWERVNAWLDRIYDDFVTKVAEGRGLDRDRAHELAKGRVWTGADAHGGGLVDELGGLTDALALARKKAGLPEDATVRTFPRVNPLERLRPPESSEDRSAALARVRLEAWGPLAGLATSLGLPTYGPLQLPGTWTIT</sequence>
<evidence type="ECO:0000256" key="6">
    <source>
        <dbReference type="ARBA" id="ARBA00023136"/>
    </source>
</evidence>
<dbReference type="PIRSF" id="PIRSF001217">
    <property type="entry name" value="Protease_4_SppA"/>
    <property type="match status" value="1"/>
</dbReference>
<keyword evidence="4" id="KW-0378">Hydrolase</keyword>
<dbReference type="GO" id="GO:0008236">
    <property type="term" value="F:serine-type peptidase activity"/>
    <property type="evidence" value="ECO:0007669"/>
    <property type="project" value="UniProtKB-KW"/>
</dbReference>
<accession>A0A366LK63</accession>
<dbReference type="PANTHER" id="PTHR33209">
    <property type="entry name" value="PROTEASE 4"/>
    <property type="match status" value="1"/>
</dbReference>
<name>A0A366LK63_9ACTN</name>
<organism evidence="9 10">
    <name type="scientific">Spongiactinospora rosea</name>
    <dbReference type="NCBI Taxonomy" id="2248750"/>
    <lineage>
        <taxon>Bacteria</taxon>
        <taxon>Bacillati</taxon>
        <taxon>Actinomycetota</taxon>
        <taxon>Actinomycetes</taxon>
        <taxon>Streptosporangiales</taxon>
        <taxon>Streptosporangiaceae</taxon>
        <taxon>Spongiactinospora</taxon>
    </lineage>
</organism>
<dbReference type="Gene3D" id="3.90.226.10">
    <property type="entry name" value="2-enoyl-CoA Hydratase, Chain A, domain 1"/>
    <property type="match status" value="2"/>
</dbReference>
<dbReference type="SUPFAM" id="SSF52096">
    <property type="entry name" value="ClpP/crotonase"/>
    <property type="match status" value="2"/>
</dbReference>
<feature type="domain" description="Peptidase S49" evidence="8">
    <location>
        <begin position="350"/>
        <end position="500"/>
    </location>
</feature>
<evidence type="ECO:0000256" key="2">
    <source>
        <dbReference type="ARBA" id="ARBA00008683"/>
    </source>
</evidence>
<keyword evidence="3" id="KW-0645">Protease</keyword>
<dbReference type="GO" id="GO:0006465">
    <property type="term" value="P:signal peptide processing"/>
    <property type="evidence" value="ECO:0007669"/>
    <property type="project" value="InterPro"/>
</dbReference>
<evidence type="ECO:0000313" key="10">
    <source>
        <dbReference type="Proteomes" id="UP000253303"/>
    </source>
</evidence>
<dbReference type="RefSeq" id="WP_113986759.1">
    <property type="nucleotide sequence ID" value="NZ_QMEY01000045.1"/>
</dbReference>
<comment type="similarity">
    <text evidence="2">Belongs to the peptidase S49 family.</text>
</comment>
<dbReference type="Proteomes" id="UP000253303">
    <property type="component" value="Unassembled WGS sequence"/>
</dbReference>
<dbReference type="InterPro" id="IPR047217">
    <property type="entry name" value="S49_SppA_67K_type_N"/>
</dbReference>
<dbReference type="OrthoDB" id="9764363at2"/>
<dbReference type="InterPro" id="IPR004635">
    <property type="entry name" value="Pept_S49_SppA"/>
</dbReference>